<protein>
    <submittedName>
        <fullName evidence="1">Uncharacterized protein</fullName>
    </submittedName>
</protein>
<sequence length="82" mass="9230">KIGSCIRNFKSFRVFPSGPFAPGLNVSLMKQDLVAVLMGFPKLQSVLYFCCQMTNDALVTIARNHCNMIQFRLCVLSNLKLM</sequence>
<dbReference type="EMBL" id="RXGB01004323">
    <property type="protein sequence ID" value="TMW89946.1"/>
    <property type="molecule type" value="Genomic_DNA"/>
</dbReference>
<dbReference type="AlphaFoldDB" id="A0A6N2B5X7"/>
<comment type="caution">
    <text evidence="1">The sequence shown here is derived from an EMBL/GenBank/DDBJ whole genome shotgun (WGS) entry which is preliminary data.</text>
</comment>
<proteinExistence type="predicted"/>
<dbReference type="InterPro" id="IPR032675">
    <property type="entry name" value="LRR_dom_sf"/>
</dbReference>
<organism evidence="1">
    <name type="scientific">Solanum chilense</name>
    <name type="common">Tomato</name>
    <name type="synonym">Lycopersicon chilense</name>
    <dbReference type="NCBI Taxonomy" id="4083"/>
    <lineage>
        <taxon>Eukaryota</taxon>
        <taxon>Viridiplantae</taxon>
        <taxon>Streptophyta</taxon>
        <taxon>Embryophyta</taxon>
        <taxon>Tracheophyta</taxon>
        <taxon>Spermatophyta</taxon>
        <taxon>Magnoliopsida</taxon>
        <taxon>eudicotyledons</taxon>
        <taxon>Gunneridae</taxon>
        <taxon>Pentapetalae</taxon>
        <taxon>asterids</taxon>
        <taxon>lamiids</taxon>
        <taxon>Solanales</taxon>
        <taxon>Solanaceae</taxon>
        <taxon>Solanoideae</taxon>
        <taxon>Solaneae</taxon>
        <taxon>Solanum</taxon>
        <taxon>Solanum subgen. Lycopersicon</taxon>
    </lineage>
</organism>
<reference evidence="1" key="1">
    <citation type="submission" date="2019-05" db="EMBL/GenBank/DDBJ databases">
        <title>The de novo reference genome and transcriptome assemblies of the wild tomato species Solanum chilense.</title>
        <authorList>
            <person name="Stam R."/>
            <person name="Nosenko T."/>
            <person name="Hoerger A.C."/>
            <person name="Stephan W."/>
            <person name="Seidel M.A."/>
            <person name="Kuhn J.M.M."/>
            <person name="Haberer G."/>
            <person name="Tellier A."/>
        </authorList>
    </citation>
    <scope>NUCLEOTIDE SEQUENCE</scope>
    <source>
        <tissue evidence="1">Mature leaves</tissue>
    </source>
</reference>
<feature type="non-terminal residue" evidence="1">
    <location>
        <position position="1"/>
    </location>
</feature>
<accession>A0A6N2B5X7</accession>
<evidence type="ECO:0000313" key="1">
    <source>
        <dbReference type="EMBL" id="TMW89946.1"/>
    </source>
</evidence>
<gene>
    <name evidence="1" type="ORF">EJD97_016422</name>
</gene>
<name>A0A6N2B5X7_SOLCI</name>
<dbReference type="Gene3D" id="3.80.10.10">
    <property type="entry name" value="Ribonuclease Inhibitor"/>
    <property type="match status" value="1"/>
</dbReference>